<keyword evidence="2" id="KW-1185">Reference proteome</keyword>
<dbReference type="Proteomes" id="UP000578112">
    <property type="component" value="Unassembled WGS sequence"/>
</dbReference>
<gene>
    <name evidence="1" type="ORF">BJ971_002751</name>
</gene>
<organism evidence="1 2">
    <name type="scientific">Actinoplanes digitatis</name>
    <dbReference type="NCBI Taxonomy" id="1868"/>
    <lineage>
        <taxon>Bacteria</taxon>
        <taxon>Bacillati</taxon>
        <taxon>Actinomycetota</taxon>
        <taxon>Actinomycetes</taxon>
        <taxon>Micromonosporales</taxon>
        <taxon>Micromonosporaceae</taxon>
        <taxon>Actinoplanes</taxon>
    </lineage>
</organism>
<sequence>MRTSPLRLVLSWALVAVLLGYGVTQTVITAAKLFQ</sequence>
<evidence type="ECO:0000313" key="1">
    <source>
        <dbReference type="EMBL" id="MBB4762195.1"/>
    </source>
</evidence>
<reference evidence="1 2" key="1">
    <citation type="submission" date="2020-08" db="EMBL/GenBank/DDBJ databases">
        <title>Sequencing the genomes of 1000 actinobacteria strains.</title>
        <authorList>
            <person name="Klenk H.-P."/>
        </authorList>
    </citation>
    <scope>NUCLEOTIDE SEQUENCE [LARGE SCALE GENOMIC DNA]</scope>
    <source>
        <strain evidence="1 2">DSM 43149</strain>
    </source>
</reference>
<dbReference type="AlphaFoldDB" id="A0A7W7HWU1"/>
<dbReference type="EMBL" id="JACHNH010000001">
    <property type="protein sequence ID" value="MBB4762195.1"/>
    <property type="molecule type" value="Genomic_DNA"/>
</dbReference>
<comment type="caution">
    <text evidence="1">The sequence shown here is derived from an EMBL/GenBank/DDBJ whole genome shotgun (WGS) entry which is preliminary data.</text>
</comment>
<evidence type="ECO:0000313" key="2">
    <source>
        <dbReference type="Proteomes" id="UP000578112"/>
    </source>
</evidence>
<proteinExistence type="predicted"/>
<protein>
    <submittedName>
        <fullName evidence="1">Uncharacterized protein</fullName>
    </submittedName>
</protein>
<accession>A0A7W7HWU1</accession>
<name>A0A7W7HWU1_9ACTN</name>
<dbReference type="RefSeq" id="WP_417281803.1">
    <property type="nucleotide sequence ID" value="NZ_BOMK01000074.1"/>
</dbReference>